<dbReference type="Proteomes" id="UP000000305">
    <property type="component" value="Unassembled WGS sequence"/>
</dbReference>
<evidence type="ECO:0000313" key="1">
    <source>
        <dbReference type="EMBL" id="EFX79194.1"/>
    </source>
</evidence>
<name>E9GN09_DAPPU</name>
<sequence>MLLTDVIAETVPVVLGVLISAETGSRKTVAFCRPDNQIREAPTASGNISAATGDFLEQPLRNWQLNSLLGLAQRKDTPFLVCTSIADLQNAMSKLARTFFQNLHSILKKPGACVDKVLKPFRKGDTKDIDPQVLDCLKGVSFTERKQADFRQEVTELRGRRKLFVLLYGRFSRLNVITTREAETDEHLENGEENVIASETILILHPLEWGRH</sequence>
<gene>
    <name evidence="1" type="ORF">DAPPUDRAFT_319850</name>
</gene>
<protein>
    <submittedName>
        <fullName evidence="1">Uncharacterized protein</fullName>
    </submittedName>
</protein>
<proteinExistence type="predicted"/>
<organism evidence="1 2">
    <name type="scientific">Daphnia pulex</name>
    <name type="common">Water flea</name>
    <dbReference type="NCBI Taxonomy" id="6669"/>
    <lineage>
        <taxon>Eukaryota</taxon>
        <taxon>Metazoa</taxon>
        <taxon>Ecdysozoa</taxon>
        <taxon>Arthropoda</taxon>
        <taxon>Crustacea</taxon>
        <taxon>Branchiopoda</taxon>
        <taxon>Diplostraca</taxon>
        <taxon>Cladocera</taxon>
        <taxon>Anomopoda</taxon>
        <taxon>Daphniidae</taxon>
        <taxon>Daphnia</taxon>
    </lineage>
</organism>
<dbReference type="HOGENOM" id="CLU_1300798_0_0_1"/>
<accession>E9GN09</accession>
<reference evidence="1 2" key="1">
    <citation type="journal article" date="2011" name="Science">
        <title>The ecoresponsive genome of Daphnia pulex.</title>
        <authorList>
            <person name="Colbourne J.K."/>
            <person name="Pfrender M.E."/>
            <person name="Gilbert D."/>
            <person name="Thomas W.K."/>
            <person name="Tucker A."/>
            <person name="Oakley T.H."/>
            <person name="Tokishita S."/>
            <person name="Aerts A."/>
            <person name="Arnold G.J."/>
            <person name="Basu M.K."/>
            <person name="Bauer D.J."/>
            <person name="Caceres C.E."/>
            <person name="Carmel L."/>
            <person name="Casola C."/>
            <person name="Choi J.H."/>
            <person name="Detter J.C."/>
            <person name="Dong Q."/>
            <person name="Dusheyko S."/>
            <person name="Eads B.D."/>
            <person name="Frohlich T."/>
            <person name="Geiler-Samerotte K.A."/>
            <person name="Gerlach D."/>
            <person name="Hatcher P."/>
            <person name="Jogdeo S."/>
            <person name="Krijgsveld J."/>
            <person name="Kriventseva E.V."/>
            <person name="Kultz D."/>
            <person name="Laforsch C."/>
            <person name="Lindquist E."/>
            <person name="Lopez J."/>
            <person name="Manak J.R."/>
            <person name="Muller J."/>
            <person name="Pangilinan J."/>
            <person name="Patwardhan R.P."/>
            <person name="Pitluck S."/>
            <person name="Pritham E.J."/>
            <person name="Rechtsteiner A."/>
            <person name="Rho M."/>
            <person name="Rogozin I.B."/>
            <person name="Sakarya O."/>
            <person name="Salamov A."/>
            <person name="Schaack S."/>
            <person name="Shapiro H."/>
            <person name="Shiga Y."/>
            <person name="Skalitzky C."/>
            <person name="Smith Z."/>
            <person name="Souvorov A."/>
            <person name="Sung W."/>
            <person name="Tang Z."/>
            <person name="Tsuchiya D."/>
            <person name="Tu H."/>
            <person name="Vos H."/>
            <person name="Wang M."/>
            <person name="Wolf Y.I."/>
            <person name="Yamagata H."/>
            <person name="Yamada T."/>
            <person name="Ye Y."/>
            <person name="Shaw J.R."/>
            <person name="Andrews J."/>
            <person name="Crease T.J."/>
            <person name="Tang H."/>
            <person name="Lucas S.M."/>
            <person name="Robertson H.M."/>
            <person name="Bork P."/>
            <person name="Koonin E.V."/>
            <person name="Zdobnov E.M."/>
            <person name="Grigoriev I.V."/>
            <person name="Lynch M."/>
            <person name="Boore J.L."/>
        </authorList>
    </citation>
    <scope>NUCLEOTIDE SEQUENCE [LARGE SCALE GENOMIC DNA]</scope>
</reference>
<keyword evidence="2" id="KW-1185">Reference proteome</keyword>
<evidence type="ECO:0000313" key="2">
    <source>
        <dbReference type="Proteomes" id="UP000000305"/>
    </source>
</evidence>
<dbReference type="InParanoid" id="E9GN09"/>
<dbReference type="AlphaFoldDB" id="E9GN09"/>
<dbReference type="KEGG" id="dpx:DAPPUDRAFT_319850"/>
<dbReference type="EMBL" id="GL732553">
    <property type="protein sequence ID" value="EFX79194.1"/>
    <property type="molecule type" value="Genomic_DNA"/>
</dbReference>